<dbReference type="GO" id="GO:0046513">
    <property type="term" value="P:ceramide biosynthetic process"/>
    <property type="evidence" value="ECO:0007669"/>
    <property type="project" value="InterPro"/>
</dbReference>
<dbReference type="AlphaFoldDB" id="A0AAE1FKQ6"/>
<dbReference type="PANTHER" id="PTHR12560:SF0">
    <property type="entry name" value="LD18904P"/>
    <property type="match status" value="1"/>
</dbReference>
<dbReference type="SMART" id="SM00724">
    <property type="entry name" value="TLC"/>
    <property type="match status" value="1"/>
</dbReference>
<evidence type="ECO:0000256" key="2">
    <source>
        <dbReference type="ARBA" id="ARBA00004760"/>
    </source>
</evidence>
<reference evidence="11" key="1">
    <citation type="submission" date="2023-10" db="EMBL/GenBank/DDBJ databases">
        <title>Genome assemblies of two species of porcelain crab, Petrolisthes cinctipes and Petrolisthes manimaculis (Anomura: Porcellanidae).</title>
        <authorList>
            <person name="Angst P."/>
        </authorList>
    </citation>
    <scope>NUCLEOTIDE SEQUENCE</scope>
    <source>
        <strain evidence="11">PB745_01</strain>
        <tissue evidence="11">Gill</tissue>
    </source>
</reference>
<feature type="transmembrane region" description="Helical" evidence="9">
    <location>
        <begin position="146"/>
        <end position="166"/>
    </location>
</feature>
<evidence type="ECO:0000256" key="8">
    <source>
        <dbReference type="SAM" id="MobiDB-lite"/>
    </source>
</evidence>
<feature type="transmembrane region" description="Helical" evidence="9">
    <location>
        <begin position="270"/>
        <end position="289"/>
    </location>
</feature>
<evidence type="ECO:0000313" key="11">
    <source>
        <dbReference type="EMBL" id="KAK3875940.1"/>
    </source>
</evidence>
<evidence type="ECO:0000256" key="7">
    <source>
        <dbReference type="PROSITE-ProRule" id="PRU00205"/>
    </source>
</evidence>
<dbReference type="PANTHER" id="PTHR12560">
    <property type="entry name" value="LONGEVITY ASSURANCE FACTOR 1 LAG1"/>
    <property type="match status" value="1"/>
</dbReference>
<protein>
    <recommendedName>
        <fullName evidence="10">TLC domain-containing protein</fullName>
    </recommendedName>
</protein>
<feature type="transmembrane region" description="Helical" evidence="9">
    <location>
        <begin position="186"/>
        <end position="206"/>
    </location>
</feature>
<dbReference type="PROSITE" id="PS50922">
    <property type="entry name" value="TLC"/>
    <property type="match status" value="1"/>
</dbReference>
<evidence type="ECO:0000256" key="4">
    <source>
        <dbReference type="ARBA" id="ARBA00022692"/>
    </source>
</evidence>
<keyword evidence="5 9" id="KW-1133">Transmembrane helix</keyword>
<keyword evidence="4 7" id="KW-0812">Transmembrane</keyword>
<keyword evidence="12" id="KW-1185">Reference proteome</keyword>
<comment type="subcellular location">
    <subcellularLocation>
        <location evidence="1">Membrane</location>
        <topology evidence="1">Multi-pass membrane protein</topology>
    </subcellularLocation>
</comment>
<dbReference type="InterPro" id="IPR006634">
    <property type="entry name" value="TLC-dom"/>
</dbReference>
<gene>
    <name evidence="11" type="ORF">Pcinc_019216</name>
</gene>
<dbReference type="Proteomes" id="UP001286313">
    <property type="component" value="Unassembled WGS sequence"/>
</dbReference>
<feature type="transmembrane region" description="Helical" evidence="9">
    <location>
        <begin position="309"/>
        <end position="331"/>
    </location>
</feature>
<dbReference type="Pfam" id="PF03798">
    <property type="entry name" value="TRAM_LAG1_CLN8"/>
    <property type="match status" value="1"/>
</dbReference>
<dbReference type="GO" id="GO:0016020">
    <property type="term" value="C:membrane"/>
    <property type="evidence" value="ECO:0007669"/>
    <property type="project" value="UniProtKB-SubCell"/>
</dbReference>
<evidence type="ECO:0000259" key="10">
    <source>
        <dbReference type="PROSITE" id="PS50922"/>
    </source>
</evidence>
<dbReference type="PIRSF" id="PIRSF005225">
    <property type="entry name" value="LAG1_LAC1"/>
    <property type="match status" value="1"/>
</dbReference>
<comment type="pathway">
    <text evidence="2">Lipid metabolism; sphingolipid metabolism.</text>
</comment>
<dbReference type="GO" id="GO:0050291">
    <property type="term" value="F:sphingosine N-acyltransferase activity"/>
    <property type="evidence" value="ECO:0007669"/>
    <property type="project" value="InterPro"/>
</dbReference>
<proteinExistence type="predicted"/>
<dbReference type="InterPro" id="IPR016439">
    <property type="entry name" value="Lag1/Lac1-like"/>
</dbReference>
<feature type="domain" description="TLC" evidence="10">
    <location>
        <begin position="137"/>
        <end position="339"/>
    </location>
</feature>
<comment type="caution">
    <text evidence="11">The sequence shown here is derived from an EMBL/GenBank/DDBJ whole genome shotgun (WGS) entry which is preliminary data.</text>
</comment>
<name>A0AAE1FKQ6_PETCI</name>
<evidence type="ECO:0000256" key="6">
    <source>
        <dbReference type="ARBA" id="ARBA00023136"/>
    </source>
</evidence>
<evidence type="ECO:0000256" key="5">
    <source>
        <dbReference type="ARBA" id="ARBA00022989"/>
    </source>
</evidence>
<comment type="pathway">
    <text evidence="3">Sphingolipid metabolism.</text>
</comment>
<evidence type="ECO:0000313" key="12">
    <source>
        <dbReference type="Proteomes" id="UP001286313"/>
    </source>
</evidence>
<evidence type="ECO:0000256" key="3">
    <source>
        <dbReference type="ARBA" id="ARBA00004991"/>
    </source>
</evidence>
<keyword evidence="6 7" id="KW-0472">Membrane</keyword>
<evidence type="ECO:0000256" key="1">
    <source>
        <dbReference type="ARBA" id="ARBA00004141"/>
    </source>
</evidence>
<feature type="region of interest" description="Disordered" evidence="8">
    <location>
        <begin position="349"/>
        <end position="368"/>
    </location>
</feature>
<feature type="transmembrane region" description="Helical" evidence="9">
    <location>
        <begin position="46"/>
        <end position="67"/>
    </location>
</feature>
<evidence type="ECO:0000256" key="9">
    <source>
        <dbReference type="SAM" id="Phobius"/>
    </source>
</evidence>
<feature type="transmembrane region" description="Helical" evidence="9">
    <location>
        <begin position="215"/>
        <end position="231"/>
    </location>
</feature>
<dbReference type="EMBL" id="JAWQEG010001892">
    <property type="protein sequence ID" value="KAK3875940.1"/>
    <property type="molecule type" value="Genomic_DNA"/>
</dbReference>
<sequence length="368" mass="42994">MCIGRMGGMLTWLWHPAVWLPNGWTWESLASETSFNYPVYEDLWTYPFLLALGFIFIRYFILNTFILRPLGRLLGVTDTRPRPPPLNAPLDAVFSNYGTHPPPDLLATAAKAGGVSVRQAERWLRQQAASCKTTDLGKFCDLGWELVYYSFYCVLGLWVLWDKAWLWDISEAFVNFPRHSMTNDLWWYYMVSLGYYYSMCVVHFFAHRRKDATQLLFHHILTIFLLTLSWICNFVRIGSLVLLVHECVDIPMQLAKMCKLAGRSDLMDPFFAVFLIIWLSTRTGLYPFWILHTTLFRAHVIANMFYPVYYIFNSMMLLLQLLHIIWTYLILRIVILKFATNAIQDVRSSSDASAEEDDDDKNVIKKKR</sequence>
<organism evidence="11 12">
    <name type="scientific">Petrolisthes cinctipes</name>
    <name type="common">Flat porcelain crab</name>
    <dbReference type="NCBI Taxonomy" id="88211"/>
    <lineage>
        <taxon>Eukaryota</taxon>
        <taxon>Metazoa</taxon>
        <taxon>Ecdysozoa</taxon>
        <taxon>Arthropoda</taxon>
        <taxon>Crustacea</taxon>
        <taxon>Multicrustacea</taxon>
        <taxon>Malacostraca</taxon>
        <taxon>Eumalacostraca</taxon>
        <taxon>Eucarida</taxon>
        <taxon>Decapoda</taxon>
        <taxon>Pleocyemata</taxon>
        <taxon>Anomura</taxon>
        <taxon>Galatheoidea</taxon>
        <taxon>Porcellanidae</taxon>
        <taxon>Petrolisthes</taxon>
    </lineage>
</organism>
<accession>A0AAE1FKQ6</accession>